<dbReference type="InterPro" id="IPR040079">
    <property type="entry name" value="Glutathione_S-Trfase"/>
</dbReference>
<dbReference type="InterPro" id="IPR010987">
    <property type="entry name" value="Glutathione-S-Trfase_C-like"/>
</dbReference>
<dbReference type="InterPro" id="IPR016639">
    <property type="entry name" value="GST_Omega/GSH"/>
</dbReference>
<evidence type="ECO:0000256" key="1">
    <source>
        <dbReference type="PIRSR" id="PIRSR015753-1"/>
    </source>
</evidence>
<feature type="domain" description="GST C-terminal" evidence="4">
    <location>
        <begin position="164"/>
        <end position="294"/>
    </location>
</feature>
<feature type="binding site" evidence="2">
    <location>
        <position position="92"/>
    </location>
    <ligand>
        <name>glutathione</name>
        <dbReference type="ChEBI" id="CHEBI:57925"/>
    </ligand>
</feature>
<dbReference type="Gene3D" id="1.20.1050.10">
    <property type="match status" value="1"/>
</dbReference>
<proteinExistence type="predicted"/>
<feature type="binding site" evidence="2">
    <location>
        <begin position="143"/>
        <end position="144"/>
    </location>
    <ligand>
        <name>glutathione</name>
        <dbReference type="ChEBI" id="CHEBI:57925"/>
    </ligand>
</feature>
<dbReference type="Gene3D" id="3.40.30.10">
    <property type="entry name" value="Glutaredoxin"/>
    <property type="match status" value="1"/>
</dbReference>
<evidence type="ECO:0000256" key="2">
    <source>
        <dbReference type="PIRSR" id="PIRSR015753-2"/>
    </source>
</evidence>
<gene>
    <name evidence="5" type="ORF">KME32_31345</name>
</gene>
<feature type="site" description="Lowers pKa of active site Cys" evidence="3">
    <location>
        <position position="248"/>
    </location>
</feature>
<dbReference type="Pfam" id="PF13409">
    <property type="entry name" value="GST_N_2"/>
    <property type="match status" value="1"/>
</dbReference>
<dbReference type="Proteomes" id="UP000715781">
    <property type="component" value="Unassembled WGS sequence"/>
</dbReference>
<dbReference type="InterPro" id="IPR004045">
    <property type="entry name" value="Glutathione_S-Trfase_N"/>
</dbReference>
<feature type="active site" description="Nucleophile" evidence="1">
    <location>
        <position position="59"/>
    </location>
</feature>
<evidence type="ECO:0000313" key="6">
    <source>
        <dbReference type="Proteomes" id="UP000715781"/>
    </source>
</evidence>
<feature type="site" description="Lowers pKa of active site Cys" evidence="3">
    <location>
        <position position="291"/>
    </location>
</feature>
<name>A0A951UJW7_9NOST</name>
<dbReference type="PANTHER" id="PTHR32419:SF6">
    <property type="entry name" value="GLUTATHIONE S-TRANSFERASE OMEGA-LIKE 1-RELATED"/>
    <property type="match status" value="1"/>
</dbReference>
<dbReference type="GO" id="GO:0004364">
    <property type="term" value="F:glutathione transferase activity"/>
    <property type="evidence" value="ECO:0007669"/>
    <property type="project" value="InterPro"/>
</dbReference>
<evidence type="ECO:0000256" key="3">
    <source>
        <dbReference type="PIRSR" id="PIRSR015753-3"/>
    </source>
</evidence>
<dbReference type="SFLD" id="SFLDG01148">
    <property type="entry name" value="Xi_(cytGST)"/>
    <property type="match status" value="1"/>
</dbReference>
<reference evidence="5" key="2">
    <citation type="journal article" date="2022" name="Microbiol. Resour. Announc.">
        <title>Metagenome Sequencing to Explore Phylogenomics of Terrestrial Cyanobacteria.</title>
        <authorList>
            <person name="Ward R.D."/>
            <person name="Stajich J.E."/>
            <person name="Johansen J.R."/>
            <person name="Huntemann M."/>
            <person name="Clum A."/>
            <person name="Foster B."/>
            <person name="Foster B."/>
            <person name="Roux S."/>
            <person name="Palaniappan K."/>
            <person name="Varghese N."/>
            <person name="Mukherjee S."/>
            <person name="Reddy T.B.K."/>
            <person name="Daum C."/>
            <person name="Copeland A."/>
            <person name="Chen I.A."/>
            <person name="Ivanova N.N."/>
            <person name="Kyrpides N.C."/>
            <person name="Shapiro N."/>
            <person name="Eloe-Fadrosh E.A."/>
            <person name="Pietrasiak N."/>
        </authorList>
    </citation>
    <scope>NUCLEOTIDE SEQUENCE</scope>
    <source>
        <strain evidence="5">JT2-VF2</strain>
    </source>
</reference>
<dbReference type="SFLD" id="SFLDG01206">
    <property type="entry name" value="Xi.1"/>
    <property type="match status" value="1"/>
</dbReference>
<dbReference type="CDD" id="cd03190">
    <property type="entry name" value="GST_C_Omega_like"/>
    <property type="match status" value="1"/>
</dbReference>
<dbReference type="PANTHER" id="PTHR32419">
    <property type="entry name" value="GLUTATHIONYL-HYDROQUINONE REDUCTASE"/>
    <property type="match status" value="1"/>
</dbReference>
<reference evidence="5" key="1">
    <citation type="submission" date="2021-05" db="EMBL/GenBank/DDBJ databases">
        <authorList>
            <person name="Pietrasiak N."/>
            <person name="Ward R."/>
            <person name="Stajich J.E."/>
            <person name="Kurbessoian T."/>
        </authorList>
    </citation>
    <scope>NUCLEOTIDE SEQUENCE</scope>
    <source>
        <strain evidence="5">JT2-VF2</strain>
    </source>
</reference>
<accession>A0A951UJW7</accession>
<feature type="active site" description="Proton donor/acceptor" evidence="1">
    <location>
        <position position="190"/>
    </location>
</feature>
<dbReference type="SUPFAM" id="SSF47616">
    <property type="entry name" value="GST C-terminal domain-like"/>
    <property type="match status" value="1"/>
</dbReference>
<dbReference type="SUPFAM" id="SSF52833">
    <property type="entry name" value="Thioredoxin-like"/>
    <property type="match status" value="1"/>
</dbReference>
<sequence>MPSGMMIQGQWTTDHTDNTELDFNGKPRPTTFHKRVSADGNSGFKAEAGRYHLYVSLACPWAHRTLIMRELKGLNDAISISIVDPIMSDKGWMFTQAPGAIPDWVNHAQYLQEIYLKAEPLYTGRVTVPVLWDKQTQTIVNNESLEIIRMFDVEFASIATQKLDLYPRNLQRQIDETINAIYLPINAGVYRCGFATKQAAYEDAVTELFENLDYWETVLSKQRYLCGHQLTEADICMFTTLYRFDSVYYGHFKCNLRRILDYPNLWNYLKDLYQHPGFKVTCNLDYTKRAYYMSMTEINPNQIVPKGPIIDFDEIHDRARFKNA</sequence>
<dbReference type="PIRSF" id="PIRSF015753">
    <property type="entry name" value="GST"/>
    <property type="match status" value="1"/>
</dbReference>
<dbReference type="InterPro" id="IPR036249">
    <property type="entry name" value="Thioredoxin-like_sf"/>
</dbReference>
<comment type="caution">
    <text evidence="5">The sequence shown here is derived from an EMBL/GenBank/DDBJ whole genome shotgun (WGS) entry which is preliminary data.</text>
</comment>
<dbReference type="Pfam" id="PF13410">
    <property type="entry name" value="GST_C_2"/>
    <property type="match status" value="1"/>
</dbReference>
<organism evidence="5 6">
    <name type="scientific">Mojavia pulchra JT2-VF2</name>
    <dbReference type="NCBI Taxonomy" id="287848"/>
    <lineage>
        <taxon>Bacteria</taxon>
        <taxon>Bacillati</taxon>
        <taxon>Cyanobacteriota</taxon>
        <taxon>Cyanophyceae</taxon>
        <taxon>Nostocales</taxon>
        <taxon>Nostocaceae</taxon>
    </lineage>
</organism>
<dbReference type="EMBL" id="JAHHHN010000039">
    <property type="protein sequence ID" value="MBW4565501.1"/>
    <property type="molecule type" value="Genomic_DNA"/>
</dbReference>
<evidence type="ECO:0000259" key="4">
    <source>
        <dbReference type="PROSITE" id="PS50405"/>
    </source>
</evidence>
<feature type="binding site" evidence="2">
    <location>
        <begin position="125"/>
        <end position="128"/>
    </location>
    <ligand>
        <name>glutathione</name>
        <dbReference type="ChEBI" id="CHEBI:57925"/>
    </ligand>
</feature>
<dbReference type="InterPro" id="IPR047047">
    <property type="entry name" value="GST_Omega-like_C"/>
</dbReference>
<protein>
    <submittedName>
        <fullName evidence="5">Glutathione S-transferase family protein</fullName>
    </submittedName>
</protein>
<dbReference type="AlphaFoldDB" id="A0A951UJW7"/>
<dbReference type="InterPro" id="IPR036282">
    <property type="entry name" value="Glutathione-S-Trfase_C_sf"/>
</dbReference>
<dbReference type="GO" id="GO:0005737">
    <property type="term" value="C:cytoplasm"/>
    <property type="evidence" value="ECO:0007669"/>
    <property type="project" value="TreeGrafter"/>
</dbReference>
<dbReference type="SFLD" id="SFLDS00019">
    <property type="entry name" value="Glutathione_Transferase_(cytos"/>
    <property type="match status" value="1"/>
</dbReference>
<dbReference type="PROSITE" id="PS50405">
    <property type="entry name" value="GST_CTER"/>
    <property type="match status" value="1"/>
</dbReference>
<evidence type="ECO:0000313" key="5">
    <source>
        <dbReference type="EMBL" id="MBW4565501.1"/>
    </source>
</evidence>